<dbReference type="KEGG" id="hoh:Hoch_4396"/>
<evidence type="ECO:0000259" key="4">
    <source>
        <dbReference type="Pfam" id="PF08540"/>
    </source>
</evidence>
<dbReference type="OrthoDB" id="9769523at2"/>
<evidence type="ECO:0000259" key="3">
    <source>
        <dbReference type="Pfam" id="PF01154"/>
    </source>
</evidence>
<dbReference type="eggNOG" id="COG3425">
    <property type="taxonomic scope" value="Bacteria"/>
</dbReference>
<dbReference type="Proteomes" id="UP000001880">
    <property type="component" value="Chromosome"/>
</dbReference>
<dbReference type="InterPro" id="IPR013746">
    <property type="entry name" value="HMG_CoA_synt_C_dom"/>
</dbReference>
<evidence type="ECO:0000313" key="5">
    <source>
        <dbReference type="EMBL" id="ACY16890.1"/>
    </source>
</evidence>
<dbReference type="Pfam" id="PF01154">
    <property type="entry name" value="HMG_CoA_synt_N"/>
    <property type="match status" value="1"/>
</dbReference>
<keyword evidence="6" id="KW-1185">Reference proteome</keyword>
<protein>
    <submittedName>
        <fullName evidence="5">Hydroxymethylglutaryl-CoA synthase</fullName>
        <ecNumber evidence="5">2.3.3.10</ecNumber>
    </submittedName>
</protein>
<dbReference type="InterPro" id="IPR013528">
    <property type="entry name" value="HMG_CoA_synth_N"/>
</dbReference>
<dbReference type="SUPFAM" id="SSF53901">
    <property type="entry name" value="Thiolase-like"/>
    <property type="match status" value="2"/>
</dbReference>
<proteinExistence type="inferred from homology"/>
<feature type="domain" description="Hydroxymethylglutaryl-coenzyme A synthase C-terminal" evidence="4">
    <location>
        <begin position="188"/>
        <end position="258"/>
    </location>
</feature>
<keyword evidence="5" id="KW-0012">Acyltransferase</keyword>
<evidence type="ECO:0000313" key="6">
    <source>
        <dbReference type="Proteomes" id="UP000001880"/>
    </source>
</evidence>
<dbReference type="HOGENOM" id="CLU_008065_3_2_7"/>
<comment type="similarity">
    <text evidence="1">Belongs to the thiolase-like superfamily. HMG-CoA synthase family.</text>
</comment>
<feature type="domain" description="Hydroxymethylglutaryl-coenzyme A synthase N-terminal" evidence="3">
    <location>
        <begin position="9"/>
        <end position="173"/>
    </location>
</feature>
<dbReference type="InterPro" id="IPR016039">
    <property type="entry name" value="Thiolase-like"/>
</dbReference>
<feature type="domain" description="Hydroxymethylglutaryl-coenzyme A synthase C-terminal" evidence="4">
    <location>
        <begin position="270"/>
        <end position="361"/>
    </location>
</feature>
<dbReference type="CDD" id="cd00827">
    <property type="entry name" value="init_cond_enzymes"/>
    <property type="match status" value="1"/>
</dbReference>
<dbReference type="RefSeq" id="WP_012829488.1">
    <property type="nucleotide sequence ID" value="NC_013440.1"/>
</dbReference>
<dbReference type="Gene3D" id="3.40.47.10">
    <property type="match status" value="1"/>
</dbReference>
<evidence type="ECO:0000256" key="2">
    <source>
        <dbReference type="ARBA" id="ARBA00022679"/>
    </source>
</evidence>
<evidence type="ECO:0000256" key="1">
    <source>
        <dbReference type="ARBA" id="ARBA00007061"/>
    </source>
</evidence>
<sequence>MTTSSNTFDAGIAAIGLKLPPLAMRVEELAALRGVDPNKYTKGLGCGEFALCPAGYGVVQLATGAAQRALERWGGSLDDIGLLAVGTESAVDMSRPLSAFVAQELELRGDLRSYEVKHACYGGTLALRQALEWRLSGASRGKAALVIAADVSLYEPGDPGEATQGAGAVAMVVEAPRVAQVAAESYAFAEPAFDFWRPVGRDFPLVEGALSLDCYKRATERCFRQWVGERDPDAAFAELAAACFHVPFPKMVKKAVDQLGDSFGWDQARTAEFFASKVAPTMEWNRRCGNAYTASLWISVAHALAGRSPGARLTAFSYGSGFGSELLTLAAGPEAAEGAWRADIDSDLGERRLLDAEAYAALRATRSAA</sequence>
<dbReference type="Pfam" id="PF08540">
    <property type="entry name" value="HMG_CoA_synt_C"/>
    <property type="match status" value="2"/>
</dbReference>
<dbReference type="STRING" id="502025.Hoch_4396"/>
<dbReference type="GO" id="GO:0006084">
    <property type="term" value="P:acetyl-CoA metabolic process"/>
    <property type="evidence" value="ECO:0007669"/>
    <property type="project" value="InterPro"/>
</dbReference>
<dbReference type="EC" id="2.3.3.10" evidence="5"/>
<dbReference type="AlphaFoldDB" id="D0LNI5"/>
<dbReference type="GO" id="GO:0004421">
    <property type="term" value="F:hydroxymethylglutaryl-CoA synthase activity"/>
    <property type="evidence" value="ECO:0007669"/>
    <property type="project" value="UniProtKB-EC"/>
</dbReference>
<keyword evidence="2 5" id="KW-0808">Transferase</keyword>
<dbReference type="EMBL" id="CP001804">
    <property type="protein sequence ID" value="ACY16890.1"/>
    <property type="molecule type" value="Genomic_DNA"/>
</dbReference>
<dbReference type="PANTHER" id="PTHR43323:SF2">
    <property type="entry name" value="HYDROXYMETHYLGLUTARYL-COA SYNTHASE"/>
    <property type="match status" value="1"/>
</dbReference>
<gene>
    <name evidence="5" type="ordered locus">Hoch_4396</name>
</gene>
<reference evidence="5 6" key="1">
    <citation type="journal article" date="2010" name="Stand. Genomic Sci.">
        <title>Complete genome sequence of Haliangium ochraceum type strain (SMP-2).</title>
        <authorList>
            <consortium name="US DOE Joint Genome Institute (JGI-PGF)"/>
            <person name="Ivanova N."/>
            <person name="Daum C."/>
            <person name="Lang E."/>
            <person name="Abt B."/>
            <person name="Kopitz M."/>
            <person name="Saunders E."/>
            <person name="Lapidus A."/>
            <person name="Lucas S."/>
            <person name="Glavina Del Rio T."/>
            <person name="Nolan M."/>
            <person name="Tice H."/>
            <person name="Copeland A."/>
            <person name="Cheng J.F."/>
            <person name="Chen F."/>
            <person name="Bruce D."/>
            <person name="Goodwin L."/>
            <person name="Pitluck S."/>
            <person name="Mavromatis K."/>
            <person name="Pati A."/>
            <person name="Mikhailova N."/>
            <person name="Chen A."/>
            <person name="Palaniappan K."/>
            <person name="Land M."/>
            <person name="Hauser L."/>
            <person name="Chang Y.J."/>
            <person name="Jeffries C.D."/>
            <person name="Detter J.C."/>
            <person name="Brettin T."/>
            <person name="Rohde M."/>
            <person name="Goker M."/>
            <person name="Bristow J."/>
            <person name="Markowitz V."/>
            <person name="Eisen J.A."/>
            <person name="Hugenholtz P."/>
            <person name="Kyrpides N.C."/>
            <person name="Klenk H.P."/>
        </authorList>
    </citation>
    <scope>NUCLEOTIDE SEQUENCE [LARGE SCALE GENOMIC DNA]</scope>
    <source>
        <strain evidence="6">DSM 14365 / CIP 107738 / JCM 11303 / AJ 13395 / SMP-2</strain>
    </source>
</reference>
<dbReference type="PANTHER" id="PTHR43323">
    <property type="entry name" value="3-HYDROXY-3-METHYLGLUTARYL COENZYME A SYNTHASE"/>
    <property type="match status" value="1"/>
</dbReference>
<accession>D0LNI5</accession>
<organism evidence="5 6">
    <name type="scientific">Haliangium ochraceum (strain DSM 14365 / JCM 11303 / SMP-2)</name>
    <dbReference type="NCBI Taxonomy" id="502025"/>
    <lineage>
        <taxon>Bacteria</taxon>
        <taxon>Pseudomonadati</taxon>
        <taxon>Myxococcota</taxon>
        <taxon>Polyangia</taxon>
        <taxon>Haliangiales</taxon>
        <taxon>Kofleriaceae</taxon>
        <taxon>Haliangium</taxon>
    </lineage>
</organism>
<name>D0LNI5_HALO1</name>